<name>A0A368S974_SETIT</name>
<evidence type="ECO:0000256" key="1">
    <source>
        <dbReference type="SAM" id="MobiDB-lite"/>
    </source>
</evidence>
<sequence>MASTPTGIRRTETRALRVQRGLRDSTMAGRPEQKLLHSAHLQHKLSEEQSNPMKSTSTSEAGRKLKDHTVRHVEQRSRMRSQLEKSV</sequence>
<organism evidence="2">
    <name type="scientific">Setaria italica</name>
    <name type="common">Foxtail millet</name>
    <name type="synonym">Panicum italicum</name>
    <dbReference type="NCBI Taxonomy" id="4555"/>
    <lineage>
        <taxon>Eukaryota</taxon>
        <taxon>Viridiplantae</taxon>
        <taxon>Streptophyta</taxon>
        <taxon>Embryophyta</taxon>
        <taxon>Tracheophyta</taxon>
        <taxon>Spermatophyta</taxon>
        <taxon>Magnoliopsida</taxon>
        <taxon>Liliopsida</taxon>
        <taxon>Poales</taxon>
        <taxon>Poaceae</taxon>
        <taxon>PACMAD clade</taxon>
        <taxon>Panicoideae</taxon>
        <taxon>Panicodae</taxon>
        <taxon>Paniceae</taxon>
        <taxon>Cenchrinae</taxon>
        <taxon>Setaria</taxon>
    </lineage>
</organism>
<reference evidence="2" key="2">
    <citation type="submission" date="2015-07" db="EMBL/GenBank/DDBJ databases">
        <authorList>
            <person name="Noorani M."/>
        </authorList>
    </citation>
    <scope>NUCLEOTIDE SEQUENCE</scope>
    <source>
        <strain evidence="2">Yugu1</strain>
    </source>
</reference>
<feature type="region of interest" description="Disordered" evidence="1">
    <location>
        <begin position="1"/>
        <end position="87"/>
    </location>
</feature>
<accession>A0A368S974</accession>
<dbReference type="AlphaFoldDB" id="A0A368S974"/>
<evidence type="ECO:0000313" key="2">
    <source>
        <dbReference type="EMBL" id="RCV38975.1"/>
    </source>
</evidence>
<gene>
    <name evidence="2" type="ORF">SETIT_8G185800v2</name>
</gene>
<dbReference type="EMBL" id="CM003535">
    <property type="protein sequence ID" value="RCV38975.1"/>
    <property type="molecule type" value="Genomic_DNA"/>
</dbReference>
<reference evidence="2" key="1">
    <citation type="journal article" date="2012" name="Nat. Biotechnol.">
        <title>Reference genome sequence of the model plant Setaria.</title>
        <authorList>
            <person name="Bennetzen J.L."/>
            <person name="Schmutz J."/>
            <person name="Wang H."/>
            <person name="Percifield R."/>
            <person name="Hawkins J."/>
            <person name="Pontaroli A.C."/>
            <person name="Estep M."/>
            <person name="Feng L."/>
            <person name="Vaughn J.N."/>
            <person name="Grimwood J."/>
            <person name="Jenkins J."/>
            <person name="Barry K."/>
            <person name="Lindquist E."/>
            <person name="Hellsten U."/>
            <person name="Deshpande S."/>
            <person name="Wang X."/>
            <person name="Wu X."/>
            <person name="Mitros T."/>
            <person name="Triplett J."/>
            <person name="Yang X."/>
            <person name="Ye C.Y."/>
            <person name="Mauro-Herrera M."/>
            <person name="Wang L."/>
            <person name="Li P."/>
            <person name="Sharma M."/>
            <person name="Sharma R."/>
            <person name="Ronald P.C."/>
            <person name="Panaud O."/>
            <person name="Kellogg E.A."/>
            <person name="Brutnell T.P."/>
            <person name="Doust A.N."/>
            <person name="Tuskan G.A."/>
            <person name="Rokhsar D."/>
            <person name="Devos K.M."/>
        </authorList>
    </citation>
    <scope>NUCLEOTIDE SEQUENCE [LARGE SCALE GENOMIC DNA]</scope>
    <source>
        <strain evidence="2">Yugu1</strain>
    </source>
</reference>
<protein>
    <submittedName>
        <fullName evidence="2">Uncharacterized protein</fullName>
    </submittedName>
</protein>
<feature type="compositionally biased region" description="Polar residues" evidence="1">
    <location>
        <begin position="48"/>
        <end position="60"/>
    </location>
</feature>
<feature type="compositionally biased region" description="Basic and acidic residues" evidence="1">
    <location>
        <begin position="61"/>
        <end position="87"/>
    </location>
</feature>
<proteinExistence type="predicted"/>